<dbReference type="SMART" id="SM00866">
    <property type="entry name" value="UTRA"/>
    <property type="match status" value="1"/>
</dbReference>
<gene>
    <name evidence="3" type="ORF">HD593_010890</name>
</gene>
<dbReference type="InterPro" id="IPR028978">
    <property type="entry name" value="Chorismate_lyase_/UTRA_dom_sf"/>
</dbReference>
<feature type="domain" description="UbiC transcription regulator-associated" evidence="2">
    <location>
        <begin position="31"/>
        <end position="172"/>
    </location>
</feature>
<keyword evidence="4" id="KW-1185">Reference proteome</keyword>
<dbReference type="AlphaFoldDB" id="A0A7X0U627"/>
<dbReference type="PANTHER" id="PTHR44846:SF17">
    <property type="entry name" value="GNTR-FAMILY TRANSCRIPTIONAL REGULATOR"/>
    <property type="match status" value="1"/>
</dbReference>
<evidence type="ECO:0000313" key="3">
    <source>
        <dbReference type="EMBL" id="MBB6556095.1"/>
    </source>
</evidence>
<dbReference type="RefSeq" id="WP_185110581.1">
    <property type="nucleotide sequence ID" value="NZ_BAAAXY010000078.1"/>
</dbReference>
<keyword evidence="3" id="KW-0238">DNA-binding</keyword>
<dbReference type="Pfam" id="PF07702">
    <property type="entry name" value="UTRA"/>
    <property type="match status" value="1"/>
</dbReference>
<dbReference type="Proteomes" id="UP000565579">
    <property type="component" value="Unassembled WGS sequence"/>
</dbReference>
<feature type="region of interest" description="Disordered" evidence="1">
    <location>
        <begin position="1"/>
        <end position="23"/>
    </location>
</feature>
<organism evidence="3 4">
    <name type="scientific">Nonomuraea rubra</name>
    <dbReference type="NCBI Taxonomy" id="46180"/>
    <lineage>
        <taxon>Bacteria</taxon>
        <taxon>Bacillati</taxon>
        <taxon>Actinomycetota</taxon>
        <taxon>Actinomycetes</taxon>
        <taxon>Streptosporangiales</taxon>
        <taxon>Streptosporangiaceae</taxon>
        <taxon>Nonomuraea</taxon>
    </lineage>
</organism>
<dbReference type="InterPro" id="IPR050679">
    <property type="entry name" value="Bact_HTH_transcr_reg"/>
</dbReference>
<evidence type="ECO:0000313" key="4">
    <source>
        <dbReference type="Proteomes" id="UP000565579"/>
    </source>
</evidence>
<protein>
    <submittedName>
        <fullName evidence="3">DNA-binding GntR family transcriptional regulator</fullName>
    </submittedName>
</protein>
<dbReference type="GO" id="GO:0003677">
    <property type="term" value="F:DNA binding"/>
    <property type="evidence" value="ECO:0007669"/>
    <property type="project" value="UniProtKB-KW"/>
</dbReference>
<proteinExistence type="predicted"/>
<dbReference type="PANTHER" id="PTHR44846">
    <property type="entry name" value="MANNOSYL-D-GLYCERATE TRANSPORT/METABOLISM SYSTEM REPRESSOR MNGR-RELATED"/>
    <property type="match status" value="1"/>
</dbReference>
<reference evidence="3 4" key="1">
    <citation type="submission" date="2020-08" db="EMBL/GenBank/DDBJ databases">
        <title>Sequencing the genomes of 1000 actinobacteria strains.</title>
        <authorList>
            <person name="Klenk H.-P."/>
        </authorList>
    </citation>
    <scope>NUCLEOTIDE SEQUENCE [LARGE SCALE GENOMIC DNA]</scope>
    <source>
        <strain evidence="3 4">DSM 43768</strain>
    </source>
</reference>
<dbReference type="SUPFAM" id="SSF64288">
    <property type="entry name" value="Chorismate lyase-like"/>
    <property type="match status" value="1"/>
</dbReference>
<dbReference type="InterPro" id="IPR011663">
    <property type="entry name" value="UTRA"/>
</dbReference>
<evidence type="ECO:0000256" key="1">
    <source>
        <dbReference type="SAM" id="MobiDB-lite"/>
    </source>
</evidence>
<dbReference type="EMBL" id="JACHMI010000001">
    <property type="protein sequence ID" value="MBB6556095.1"/>
    <property type="molecule type" value="Genomic_DNA"/>
</dbReference>
<feature type="compositionally biased region" description="Polar residues" evidence="1">
    <location>
        <begin position="1"/>
        <end position="20"/>
    </location>
</feature>
<comment type="caution">
    <text evidence="3">The sequence shown here is derived from an EMBL/GenBank/DDBJ whole genome shotgun (WGS) entry which is preliminary data.</text>
</comment>
<evidence type="ECO:0000259" key="2">
    <source>
        <dbReference type="SMART" id="SM00866"/>
    </source>
</evidence>
<dbReference type="Gene3D" id="3.40.1410.10">
    <property type="entry name" value="Chorismate lyase-like"/>
    <property type="match status" value="1"/>
</dbReference>
<accession>A0A7X0U627</accession>
<dbReference type="GO" id="GO:0045892">
    <property type="term" value="P:negative regulation of DNA-templated transcription"/>
    <property type="evidence" value="ECO:0007669"/>
    <property type="project" value="TreeGrafter"/>
</dbReference>
<sequence length="179" mass="19475">MEDSTWTNVSADYVRPQQSGEADAWTTEAATQGGVGSNELREVAQVQPPTAIARALGLSEAEPAIVRRRLVLLDGTPVELADSFYPLQVAAGTPLAEPRKVRGGAVTLLAELGFLPRRVVETVRSRPATDEERDLLNLGPHDWVLVLSRVTHAGDDRPFEATVMTMVAAGRELRYEMTI</sequence>
<name>A0A7X0U627_9ACTN</name>